<comment type="caution">
    <text evidence="3">The sequence shown here is derived from an EMBL/GenBank/DDBJ whole genome shotgun (WGS) entry which is preliminary data.</text>
</comment>
<dbReference type="AlphaFoldDB" id="A0A194AK76"/>
<dbReference type="SUPFAM" id="SSF50037">
    <property type="entry name" value="C-terminal domain of transcriptional repressors"/>
    <property type="match status" value="1"/>
</dbReference>
<evidence type="ECO:0000259" key="2">
    <source>
        <dbReference type="SMART" id="SM00899"/>
    </source>
</evidence>
<name>A0A194AK76_9BACT</name>
<evidence type="ECO:0000313" key="4">
    <source>
        <dbReference type="Proteomes" id="UP000095200"/>
    </source>
</evidence>
<dbReference type="GO" id="GO:0046914">
    <property type="term" value="F:transition metal ion binding"/>
    <property type="evidence" value="ECO:0007669"/>
    <property type="project" value="InterPro"/>
</dbReference>
<dbReference type="STRING" id="1592317.DPF_2449"/>
<dbReference type="Gene3D" id="2.30.30.90">
    <property type="match status" value="1"/>
</dbReference>
<dbReference type="InterPro" id="IPR052713">
    <property type="entry name" value="FeoA"/>
</dbReference>
<organism evidence="3 4">
    <name type="scientific">Desulfoplanes formicivorans</name>
    <dbReference type="NCBI Taxonomy" id="1592317"/>
    <lineage>
        <taxon>Bacteria</taxon>
        <taxon>Pseudomonadati</taxon>
        <taxon>Thermodesulfobacteriota</taxon>
        <taxon>Desulfovibrionia</taxon>
        <taxon>Desulfovibrionales</taxon>
        <taxon>Desulfoplanaceae</taxon>
        <taxon>Desulfoplanes</taxon>
    </lineage>
</organism>
<proteinExistence type="predicted"/>
<dbReference type="InterPro" id="IPR038157">
    <property type="entry name" value="FeoA_core_dom"/>
</dbReference>
<dbReference type="InterPro" id="IPR008988">
    <property type="entry name" value="Transcriptional_repressor_C"/>
</dbReference>
<dbReference type="Proteomes" id="UP000095200">
    <property type="component" value="Unassembled WGS sequence"/>
</dbReference>
<dbReference type="EMBL" id="BDFE01000020">
    <property type="protein sequence ID" value="GAU09718.1"/>
    <property type="molecule type" value="Genomic_DNA"/>
</dbReference>
<keyword evidence="1" id="KW-0408">Iron</keyword>
<accession>A0A194AK76</accession>
<reference evidence="4" key="1">
    <citation type="submission" date="2016-06" db="EMBL/GenBank/DDBJ databases">
        <title>Draft genome sequence of Desulfoplanes formicivorans strain Pf12B.</title>
        <authorList>
            <person name="Watanabe M."/>
            <person name="Kojima H."/>
            <person name="Fukui M."/>
        </authorList>
    </citation>
    <scope>NUCLEOTIDE SEQUENCE [LARGE SCALE GENOMIC DNA]</scope>
    <source>
        <strain evidence="4">Pf12B</strain>
    </source>
</reference>
<sequence>MGKTLADLGVGTRARVVGFDRGSRDYRKKLLAMGLIKGTEFMVHRVAPMGDPIEIEVRGYNLSLRKHEAVTLTVEGVSS</sequence>
<keyword evidence="4" id="KW-1185">Reference proteome</keyword>
<dbReference type="RefSeq" id="WP_069859965.1">
    <property type="nucleotide sequence ID" value="NZ_BDFE01000020.1"/>
</dbReference>
<dbReference type="SMART" id="SM00899">
    <property type="entry name" value="FeoA"/>
    <property type="match status" value="1"/>
</dbReference>
<dbReference type="PANTHER" id="PTHR42954">
    <property type="entry name" value="FE(2+) TRANSPORT PROTEIN A"/>
    <property type="match status" value="1"/>
</dbReference>
<dbReference type="OrthoDB" id="9811076at2"/>
<evidence type="ECO:0000313" key="3">
    <source>
        <dbReference type="EMBL" id="GAU09718.1"/>
    </source>
</evidence>
<gene>
    <name evidence="3" type="ORF">DPF_2449</name>
</gene>
<dbReference type="InterPro" id="IPR007167">
    <property type="entry name" value="Fe-transptr_FeoA-like"/>
</dbReference>
<dbReference type="PANTHER" id="PTHR42954:SF2">
    <property type="entry name" value="FE(2+) TRANSPORT PROTEIN A"/>
    <property type="match status" value="1"/>
</dbReference>
<feature type="domain" description="Ferrous iron transporter FeoA-like" evidence="2">
    <location>
        <begin position="3"/>
        <end position="76"/>
    </location>
</feature>
<dbReference type="Pfam" id="PF04023">
    <property type="entry name" value="FeoA"/>
    <property type="match status" value="1"/>
</dbReference>
<protein>
    <submittedName>
        <fullName evidence="3">Iron transporter FeoA</fullName>
    </submittedName>
</protein>
<evidence type="ECO:0000256" key="1">
    <source>
        <dbReference type="ARBA" id="ARBA00023004"/>
    </source>
</evidence>